<proteinExistence type="predicted"/>
<organism evidence="1 3">
    <name type="scientific">Pristionchus fissidentatus</name>
    <dbReference type="NCBI Taxonomy" id="1538716"/>
    <lineage>
        <taxon>Eukaryota</taxon>
        <taxon>Metazoa</taxon>
        <taxon>Ecdysozoa</taxon>
        <taxon>Nematoda</taxon>
        <taxon>Chromadorea</taxon>
        <taxon>Rhabditida</taxon>
        <taxon>Rhabditina</taxon>
        <taxon>Diplogasteromorpha</taxon>
        <taxon>Diplogasteroidea</taxon>
        <taxon>Neodiplogasteridae</taxon>
        <taxon>Pristionchus</taxon>
    </lineage>
</organism>
<protein>
    <submittedName>
        <fullName evidence="1">Uncharacterized protein</fullName>
    </submittedName>
</protein>
<accession>A0AAV5WH45</accession>
<evidence type="ECO:0000313" key="1">
    <source>
        <dbReference type="EMBL" id="GMT29262.1"/>
    </source>
</evidence>
<dbReference type="Proteomes" id="UP001432322">
    <property type="component" value="Unassembled WGS sequence"/>
</dbReference>
<dbReference type="AlphaFoldDB" id="A0AAV5WH45"/>
<gene>
    <name evidence="1" type="ORF">PFISCL1PPCAC_20559</name>
    <name evidence="2" type="ORF">PFISCL1PPCAC_28867</name>
</gene>
<evidence type="ECO:0000313" key="2">
    <source>
        <dbReference type="EMBL" id="GMT37570.1"/>
    </source>
</evidence>
<name>A0AAV5WH45_9BILA</name>
<evidence type="ECO:0000313" key="3">
    <source>
        <dbReference type="Proteomes" id="UP001432322"/>
    </source>
</evidence>
<reference evidence="1" key="1">
    <citation type="submission" date="2023-10" db="EMBL/GenBank/DDBJ databases">
        <title>Genome assembly of Pristionchus species.</title>
        <authorList>
            <person name="Yoshida K."/>
            <person name="Sommer R.J."/>
        </authorList>
    </citation>
    <scope>NUCLEOTIDE SEQUENCE</scope>
    <source>
        <strain evidence="1">RS5133</strain>
    </source>
</reference>
<sequence length="97" mass="10984">MGLEPILFGIRSNYANLRGLDGRSRRFILGLSCFCSSCGCCCRSISQFLNLCQQFLVLLPKCRHFRSQFVVFGTRLLNLLLLCSARLSQVFLIVTTE</sequence>
<dbReference type="EMBL" id="BTSY01000005">
    <property type="protein sequence ID" value="GMT29262.1"/>
    <property type="molecule type" value="Genomic_DNA"/>
</dbReference>
<keyword evidence="3" id="KW-1185">Reference proteome</keyword>
<dbReference type="EMBL" id="BTSY01000178">
    <property type="protein sequence ID" value="GMT37570.1"/>
    <property type="molecule type" value="Genomic_DNA"/>
</dbReference>
<comment type="caution">
    <text evidence="1">The sequence shown here is derived from an EMBL/GenBank/DDBJ whole genome shotgun (WGS) entry which is preliminary data.</text>
</comment>